<evidence type="ECO:0000256" key="6">
    <source>
        <dbReference type="SAM" id="Phobius"/>
    </source>
</evidence>
<feature type="transmembrane region" description="Helical" evidence="6">
    <location>
        <begin position="308"/>
        <end position="334"/>
    </location>
</feature>
<keyword evidence="6" id="KW-0472">Membrane</keyword>
<dbReference type="SUPFAM" id="SSF81648">
    <property type="entry name" value="a domain/subunit of cytochrome bc1 complex (Ubiquinol-cytochrome c reductase)"/>
    <property type="match status" value="1"/>
</dbReference>
<evidence type="ECO:0000313" key="8">
    <source>
        <dbReference type="EMBL" id="MFB9532394.1"/>
    </source>
</evidence>
<name>A0ABV5QB72_9ACTN</name>
<accession>A0ABV5QB72</accession>
<dbReference type="RefSeq" id="WP_346130675.1">
    <property type="nucleotide sequence ID" value="NZ_BAAAXC010000015.1"/>
</dbReference>
<feature type="transmembrane region" description="Helical" evidence="6">
    <location>
        <begin position="167"/>
        <end position="186"/>
    </location>
</feature>
<dbReference type="InterPro" id="IPR016174">
    <property type="entry name" value="Di-haem_cyt_TM"/>
</dbReference>
<feature type="domain" description="Cytochrome b/b6 N-terminal region profile" evidence="7">
    <location>
        <begin position="21"/>
        <end position="229"/>
    </location>
</feature>
<sequence length="413" mass="44783">MATPTRRERLLAGSARAATGTAGYLDDRLGLGRWLAPNLRKLFPGHWSFLLGELALYAFVMLLLTGTFLTLFYKPHPEEAYASVVAISTEVRGGLLVRQLHHWAATVFVLSIVAHLFRVFFTGAFRRPRELTWMIGVTLFALVLFESFLGVSLPADQLGGTGLRQADSLLLSIPLVGTYLSAFLFGGSFPGDAVPRLFVAHVLLVPGILAALVPLHALVLTWRQKHTDFRGPGVSGVPFFPSFVVKQGITSLGTFALISALATLVIVNPVWLHGAYTPAGPPPSAQPFWYYGVLDGALRLVPAWELTLGGFTLSLGLLLPMLALAAFFTVLLLYPSLERRFTGDRRTHDVLDLPSAAPVRTALGIAVITLFTVVWAATWTAHPVVLYGLRVAVLVLPPLAYAVTLAVCRARGR</sequence>
<evidence type="ECO:0000259" key="7">
    <source>
        <dbReference type="PROSITE" id="PS51002"/>
    </source>
</evidence>
<feature type="transmembrane region" description="Helical" evidence="6">
    <location>
        <begin position="102"/>
        <end position="121"/>
    </location>
</feature>
<gene>
    <name evidence="8" type="ORF">ACFFRN_37785</name>
</gene>
<evidence type="ECO:0000256" key="1">
    <source>
        <dbReference type="ARBA" id="ARBA00001971"/>
    </source>
</evidence>
<dbReference type="PANTHER" id="PTHR19271">
    <property type="entry name" value="CYTOCHROME B"/>
    <property type="match status" value="1"/>
</dbReference>
<dbReference type="InterPro" id="IPR036150">
    <property type="entry name" value="Cyt_b/b6_C_sf"/>
</dbReference>
<dbReference type="EMBL" id="JBHMCE010000013">
    <property type="protein sequence ID" value="MFB9532394.1"/>
    <property type="molecule type" value="Genomic_DNA"/>
</dbReference>
<comment type="caution">
    <text evidence="8">The sequence shown here is derived from an EMBL/GenBank/DDBJ whole genome shotgun (WGS) entry which is preliminary data.</text>
</comment>
<dbReference type="EC" id="7.1.1.8" evidence="2"/>
<evidence type="ECO:0000256" key="5">
    <source>
        <dbReference type="ARBA" id="ARBA00029568"/>
    </source>
</evidence>
<comment type="cofactor">
    <cofactor evidence="1">
        <name>heme</name>
        <dbReference type="ChEBI" id="CHEBI:30413"/>
    </cofactor>
</comment>
<keyword evidence="6" id="KW-0812">Transmembrane</keyword>
<comment type="catalytic activity">
    <reaction evidence="4">
        <text>a quinol + 2 Fe(III)-[cytochrome c](out) = a quinone + 2 Fe(II)-[cytochrome c](out) + 2 H(+)(out)</text>
        <dbReference type="Rhea" id="RHEA:11484"/>
        <dbReference type="Rhea" id="RHEA-COMP:10350"/>
        <dbReference type="Rhea" id="RHEA-COMP:14399"/>
        <dbReference type="ChEBI" id="CHEBI:15378"/>
        <dbReference type="ChEBI" id="CHEBI:24646"/>
        <dbReference type="ChEBI" id="CHEBI:29033"/>
        <dbReference type="ChEBI" id="CHEBI:29034"/>
        <dbReference type="ChEBI" id="CHEBI:132124"/>
        <dbReference type="EC" id="7.1.1.8"/>
    </reaction>
</comment>
<proteinExistence type="predicted"/>
<reference evidence="8 9" key="1">
    <citation type="submission" date="2024-09" db="EMBL/GenBank/DDBJ databases">
        <authorList>
            <person name="Sun Q."/>
            <person name="Mori K."/>
        </authorList>
    </citation>
    <scope>NUCLEOTIDE SEQUENCE [LARGE SCALE GENOMIC DNA]</scope>
    <source>
        <strain evidence="8 9">JCM 3323</strain>
    </source>
</reference>
<evidence type="ECO:0000256" key="2">
    <source>
        <dbReference type="ARBA" id="ARBA00012951"/>
    </source>
</evidence>
<protein>
    <recommendedName>
        <fullName evidence="3">Cytochrome bc1 complex cytochrome b subunit</fullName>
        <ecNumber evidence="2">7.1.1.8</ecNumber>
    </recommendedName>
    <alternativeName>
        <fullName evidence="5">Cytochrome bc1 reductase complex subunit QcrB</fullName>
    </alternativeName>
</protein>
<dbReference type="PANTHER" id="PTHR19271:SF16">
    <property type="entry name" value="CYTOCHROME B"/>
    <property type="match status" value="1"/>
</dbReference>
<feature type="transmembrane region" description="Helical" evidence="6">
    <location>
        <begin position="198"/>
        <end position="220"/>
    </location>
</feature>
<dbReference type="SUPFAM" id="SSF81342">
    <property type="entry name" value="Transmembrane di-heme cytochromes"/>
    <property type="match status" value="1"/>
</dbReference>
<dbReference type="Gene3D" id="1.20.810.10">
    <property type="entry name" value="Cytochrome Bc1 Complex, Chain C"/>
    <property type="match status" value="1"/>
</dbReference>
<dbReference type="PROSITE" id="PS51002">
    <property type="entry name" value="CYTB_NTER"/>
    <property type="match status" value="1"/>
</dbReference>
<dbReference type="Pfam" id="PF13631">
    <property type="entry name" value="Cytochrom_B_N_2"/>
    <property type="match status" value="1"/>
</dbReference>
<organism evidence="8 9">
    <name type="scientific">Nonomuraea roseola</name>
    <dbReference type="NCBI Taxonomy" id="46179"/>
    <lineage>
        <taxon>Bacteria</taxon>
        <taxon>Bacillati</taxon>
        <taxon>Actinomycetota</taxon>
        <taxon>Actinomycetes</taxon>
        <taxon>Streptosporangiales</taxon>
        <taxon>Streptosporangiaceae</taxon>
        <taxon>Nonomuraea</taxon>
    </lineage>
</organism>
<feature type="transmembrane region" description="Helical" evidence="6">
    <location>
        <begin position="355"/>
        <end position="378"/>
    </location>
</feature>
<feature type="transmembrane region" description="Helical" evidence="6">
    <location>
        <begin position="133"/>
        <end position="155"/>
    </location>
</feature>
<feature type="transmembrane region" description="Helical" evidence="6">
    <location>
        <begin position="54"/>
        <end position="73"/>
    </location>
</feature>
<dbReference type="InterPro" id="IPR027387">
    <property type="entry name" value="Cytb/b6-like_sf"/>
</dbReference>
<feature type="transmembrane region" description="Helical" evidence="6">
    <location>
        <begin position="252"/>
        <end position="272"/>
    </location>
</feature>
<keyword evidence="9" id="KW-1185">Reference proteome</keyword>
<dbReference type="Proteomes" id="UP001589646">
    <property type="component" value="Unassembled WGS sequence"/>
</dbReference>
<dbReference type="InterPro" id="IPR005797">
    <property type="entry name" value="Cyt_b/b6_N"/>
</dbReference>
<keyword evidence="6" id="KW-1133">Transmembrane helix</keyword>
<evidence type="ECO:0000313" key="9">
    <source>
        <dbReference type="Proteomes" id="UP001589646"/>
    </source>
</evidence>
<feature type="transmembrane region" description="Helical" evidence="6">
    <location>
        <begin position="384"/>
        <end position="408"/>
    </location>
</feature>
<evidence type="ECO:0000256" key="4">
    <source>
        <dbReference type="ARBA" id="ARBA00029351"/>
    </source>
</evidence>
<evidence type="ECO:0000256" key="3">
    <source>
        <dbReference type="ARBA" id="ARBA00016116"/>
    </source>
</evidence>